<evidence type="ECO:0000313" key="1">
    <source>
        <dbReference type="EMBL" id="KKM83237.1"/>
    </source>
</evidence>
<protein>
    <submittedName>
        <fullName evidence="1">Uncharacterized protein</fullName>
    </submittedName>
</protein>
<dbReference type="EMBL" id="LAZR01007744">
    <property type="protein sequence ID" value="KKM83237.1"/>
    <property type="molecule type" value="Genomic_DNA"/>
</dbReference>
<comment type="caution">
    <text evidence="1">The sequence shown here is derived from an EMBL/GenBank/DDBJ whole genome shotgun (WGS) entry which is preliminary data.</text>
</comment>
<organism evidence="1">
    <name type="scientific">marine sediment metagenome</name>
    <dbReference type="NCBI Taxonomy" id="412755"/>
    <lineage>
        <taxon>unclassified sequences</taxon>
        <taxon>metagenomes</taxon>
        <taxon>ecological metagenomes</taxon>
    </lineage>
</organism>
<name>A0A0F9NPM9_9ZZZZ</name>
<dbReference type="AlphaFoldDB" id="A0A0F9NPM9"/>
<gene>
    <name evidence="1" type="ORF">LCGC14_1311440</name>
</gene>
<proteinExistence type="predicted"/>
<accession>A0A0F9NPM9</accession>
<reference evidence="1" key="1">
    <citation type="journal article" date="2015" name="Nature">
        <title>Complex archaea that bridge the gap between prokaryotes and eukaryotes.</title>
        <authorList>
            <person name="Spang A."/>
            <person name="Saw J.H."/>
            <person name="Jorgensen S.L."/>
            <person name="Zaremba-Niedzwiedzka K."/>
            <person name="Martijn J."/>
            <person name="Lind A.E."/>
            <person name="van Eijk R."/>
            <person name="Schleper C."/>
            <person name="Guy L."/>
            <person name="Ettema T.J."/>
        </authorList>
    </citation>
    <scope>NUCLEOTIDE SEQUENCE</scope>
</reference>
<sequence length="85" mass="9555">MDIKTLNGKVVTLLNLRNLKVSKVVLRGSTKKFLRYTNTGGEGALQTLKEDYNVFTENDFQEVNEVAQRYLTAKKDFLALSATAI</sequence>